<dbReference type="Proteomes" id="UP000614490">
    <property type="component" value="Unassembled WGS sequence"/>
</dbReference>
<evidence type="ECO:0000313" key="2">
    <source>
        <dbReference type="Proteomes" id="UP000614490"/>
    </source>
</evidence>
<comment type="caution">
    <text evidence="1">The sequence shown here is derived from an EMBL/GenBank/DDBJ whole genome shotgun (WGS) entry which is preliminary data.</text>
</comment>
<sequence length="627" mass="65605">MPVIGGINLGNLTDYLFFFADGRIDANWQGASKGFVGDVAVDGLQADLRTSGTVPYAGTIFTNANTPGAWQDIIDDNPGQASGVTNQAALISALEADLISSIQQINALPATPGFESVSSTSLNGLNTTNGINETFVINVTSGFNYSTKINITGDPGDVFILRWDTDADPSNGYQGQVKPQSGGAIVPHGGLTATNFIHVAGDINASGGGSTPAPPYPQGPRFDDGQGALINGGSDFDGGGFFTGYWLTTGAPTSLLPGTEMDPIYFGETSSLSNAIFVGGWYTLTTEFSMTSGTSGVYVSPNPSTIEENEPAIDIEKFVSVDGGTTFFDADTPPGPILDTSTYPNVHFKYVVTNIGNEQLVDIDVTDNIYGNIILNQTLDPGESFQQFLVVPGVLGNNQNIGTVTGQGAISGTPVSDNDPANYIGVAESISIDVEKLVSPDGGMTFFDADNPPGPNVIFPQDPEFKFIVTNTGDETLVNVEITDNVYGTIASGLTLLSGESQEFTIVDSWMLGQQSNVATATGTGENSGVEVDDTDPAYYFGVEAGAIPSIKIEKLVSVNNGQSFSNADVSPGPLLPPGVTPQFKFIVTNNGETPLQNVSVVDNIYGFIGFIPNMVPGEVQEFILAP</sequence>
<proteinExistence type="predicted"/>
<accession>A0A931HSL8</accession>
<dbReference type="RefSeq" id="WP_197315493.1">
    <property type="nucleotide sequence ID" value="NZ_JADZSC010000001.1"/>
</dbReference>
<dbReference type="AlphaFoldDB" id="A0A931HSL8"/>
<name>A0A931HSL8_9BACI</name>
<evidence type="ECO:0008006" key="3">
    <source>
        <dbReference type="Google" id="ProtNLM"/>
    </source>
</evidence>
<dbReference type="EMBL" id="JADZSC010000001">
    <property type="protein sequence ID" value="MBH0228849.1"/>
    <property type="molecule type" value="Genomic_DNA"/>
</dbReference>
<keyword evidence="2" id="KW-1185">Reference proteome</keyword>
<gene>
    <name evidence="1" type="ORF">H0267_01375</name>
</gene>
<protein>
    <recommendedName>
        <fullName evidence="3">DUF11 domain-containing protein</fullName>
    </recommendedName>
</protein>
<organism evidence="1 2">
    <name type="scientific">Halobacillus yeomjeoni</name>
    <dbReference type="NCBI Taxonomy" id="311194"/>
    <lineage>
        <taxon>Bacteria</taxon>
        <taxon>Bacillati</taxon>
        <taxon>Bacillota</taxon>
        <taxon>Bacilli</taxon>
        <taxon>Bacillales</taxon>
        <taxon>Bacillaceae</taxon>
        <taxon>Halobacillus</taxon>
    </lineage>
</organism>
<evidence type="ECO:0000313" key="1">
    <source>
        <dbReference type="EMBL" id="MBH0228849.1"/>
    </source>
</evidence>
<reference evidence="1 2" key="1">
    <citation type="journal article" date="2005" name="Int. J. Syst. Evol. Microbiol.">
        <title>Halobacillus yeomjeoni sp. nov., isolated from a marine solar saltern in Korea.</title>
        <authorList>
            <person name="Yoon J.H."/>
            <person name="Kang S.J."/>
            <person name="Lee C.H."/>
            <person name="Oh H.W."/>
            <person name="Oh T.K."/>
        </authorList>
    </citation>
    <scope>NUCLEOTIDE SEQUENCE [LARGE SCALE GENOMIC DNA]</scope>
    <source>
        <strain evidence="1 2">KCTC 3957</strain>
    </source>
</reference>